<proteinExistence type="predicted"/>
<keyword evidence="1" id="KW-0808">Transferase</keyword>
<sequence length="369" mass="43464">MNILISTEPDDVHAIIVKLALESKSHQCLLWFTADMPTKQTNSIYFSNEQQWWLLENESQCPVTNHTEIDAVWWRRARRPFIDENVVKSDIDFIKKENTLFHNGIPFILAKDAFWINPYESINQANSKLLQLKLALQCGFKIPPTLITNSPVKIKEFLQVYKNDKVIYKPLSSHYWYEKGVLKLFYTKTIYNEHLPPDHVLQLTPGIFQKHIKKKYELRVTCFGDHIVAAKIFSQEHSKGLTDWRSIPPMELRIEPYCLPYTIEKKIRNFMEALGIVFGCFDFIVTPDNEYFFLEVNQQGQFLWIEDRCPTIKMLDKFVKFILNKNIHYKWSDKNSINLADFEKQASLLLKENLQKHIMRNALKSNEAA</sequence>
<organism evidence="1 2">
    <name type="scientific">Legionella busanensis</name>
    <dbReference type="NCBI Taxonomy" id="190655"/>
    <lineage>
        <taxon>Bacteria</taxon>
        <taxon>Pseudomonadati</taxon>
        <taxon>Pseudomonadota</taxon>
        <taxon>Gammaproteobacteria</taxon>
        <taxon>Legionellales</taxon>
        <taxon>Legionellaceae</taxon>
        <taxon>Legionella</taxon>
    </lineage>
</organism>
<dbReference type="Gene3D" id="3.30.470.20">
    <property type="entry name" value="ATP-grasp fold, B domain"/>
    <property type="match status" value="2"/>
</dbReference>
<dbReference type="GO" id="GO:0005524">
    <property type="term" value="F:ATP binding"/>
    <property type="evidence" value="ECO:0007669"/>
    <property type="project" value="InterPro"/>
</dbReference>
<dbReference type="Gene3D" id="3.40.50.20">
    <property type="match status" value="1"/>
</dbReference>
<dbReference type="PANTHER" id="PTHR21621:SF0">
    <property type="entry name" value="BETA-CITRYLGLUTAMATE SYNTHASE B-RELATED"/>
    <property type="match status" value="1"/>
</dbReference>
<dbReference type="Gene3D" id="3.30.1490.20">
    <property type="entry name" value="ATP-grasp fold, A domain"/>
    <property type="match status" value="1"/>
</dbReference>
<dbReference type="SUPFAM" id="SSF56059">
    <property type="entry name" value="Glutathione synthetase ATP-binding domain-like"/>
    <property type="match status" value="1"/>
</dbReference>
<dbReference type="GO" id="GO:0009432">
    <property type="term" value="P:SOS response"/>
    <property type="evidence" value="ECO:0007669"/>
    <property type="project" value="TreeGrafter"/>
</dbReference>
<dbReference type="AlphaFoldDB" id="A0A378JVT6"/>
<evidence type="ECO:0000313" key="1">
    <source>
        <dbReference type="EMBL" id="STX52322.1"/>
    </source>
</evidence>
<dbReference type="RefSeq" id="WP_115331891.1">
    <property type="nucleotide sequence ID" value="NZ_CAAAHP010000005.1"/>
</dbReference>
<name>A0A378JVT6_9GAMM</name>
<dbReference type="EMBL" id="UGOD01000001">
    <property type="protein sequence ID" value="STX52322.1"/>
    <property type="molecule type" value="Genomic_DNA"/>
</dbReference>
<gene>
    <name evidence="1" type="ORF">NCTC13316_02435</name>
</gene>
<accession>A0A378JVT6</accession>
<dbReference type="GO" id="GO:0005737">
    <property type="term" value="C:cytoplasm"/>
    <property type="evidence" value="ECO:0007669"/>
    <property type="project" value="TreeGrafter"/>
</dbReference>
<evidence type="ECO:0000313" key="2">
    <source>
        <dbReference type="Proteomes" id="UP000254794"/>
    </source>
</evidence>
<keyword evidence="2" id="KW-1185">Reference proteome</keyword>
<dbReference type="PANTHER" id="PTHR21621">
    <property type="entry name" value="RIBOSOMAL PROTEIN S6 MODIFICATION PROTEIN"/>
    <property type="match status" value="1"/>
</dbReference>
<dbReference type="GO" id="GO:0016740">
    <property type="term" value="F:transferase activity"/>
    <property type="evidence" value="ECO:0007669"/>
    <property type="project" value="UniProtKB-KW"/>
</dbReference>
<dbReference type="GO" id="GO:0018169">
    <property type="term" value="F:ribosomal S6-glutamic acid ligase activity"/>
    <property type="evidence" value="ECO:0007669"/>
    <property type="project" value="TreeGrafter"/>
</dbReference>
<dbReference type="InterPro" id="IPR013815">
    <property type="entry name" value="ATP_grasp_subdomain_1"/>
</dbReference>
<dbReference type="Proteomes" id="UP000254794">
    <property type="component" value="Unassembled WGS sequence"/>
</dbReference>
<reference evidence="1 2" key="1">
    <citation type="submission" date="2018-06" db="EMBL/GenBank/DDBJ databases">
        <authorList>
            <consortium name="Pathogen Informatics"/>
            <person name="Doyle S."/>
        </authorList>
    </citation>
    <scope>NUCLEOTIDE SEQUENCE [LARGE SCALE GENOMIC DNA]</scope>
    <source>
        <strain evidence="1 2">NCTC13316</strain>
    </source>
</reference>
<protein>
    <submittedName>
        <fullName evidence="1">Glutathione synthase/Ribosomal protein S6 modification enzyme (Glutaminyl transferase)</fullName>
    </submittedName>
</protein>
<dbReference type="OrthoDB" id="583309at2"/>